<sequence>MSILELDFNEEINNVVSNPDLVDKKIKQKIKFAEFWFLIAIVVNFGLGMLFLTRGAEVGWIIGLSILTVVSVLLYLHCAFRFFAWFFYKKSIKLIREGNNDLGLKSYKKYKFFSFDWTSLKKHKSNVK</sequence>
<name>A0A507SUV2_9BACT</name>
<dbReference type="AlphaFoldDB" id="A0A507SUV2"/>
<evidence type="ECO:0000256" key="1">
    <source>
        <dbReference type="SAM" id="Phobius"/>
    </source>
</evidence>
<dbReference type="RefSeq" id="WP_141483819.1">
    <property type="nucleotide sequence ID" value="NZ_SMDN01000004.1"/>
</dbReference>
<feature type="transmembrane region" description="Helical" evidence="1">
    <location>
        <begin position="58"/>
        <end position="88"/>
    </location>
</feature>
<accession>A0A507SUV2</accession>
<evidence type="ECO:0000313" key="2">
    <source>
        <dbReference type="EMBL" id="TQC53964.1"/>
    </source>
</evidence>
<feature type="transmembrane region" description="Helical" evidence="1">
    <location>
        <begin position="35"/>
        <end position="52"/>
    </location>
</feature>
<reference evidence="2 3" key="1">
    <citation type="submission" date="2019-03" db="EMBL/GenBank/DDBJ databases">
        <title>Characterization of a novel Mycoplasma cynos real-time PCR assay.</title>
        <authorList>
            <person name="Tallmadge R.L."/>
            <person name="Mitchell P.K."/>
            <person name="Goodman L."/>
        </authorList>
    </citation>
    <scope>NUCLEOTIDE SEQUENCE [LARGE SCALE GENOMIC DNA]</scope>
    <source>
        <strain evidence="2 3">1642</strain>
    </source>
</reference>
<protein>
    <submittedName>
        <fullName evidence="2">Uncharacterized protein</fullName>
    </submittedName>
</protein>
<gene>
    <name evidence="2" type="ORF">E1I18_01375</name>
</gene>
<organism evidence="2 3">
    <name type="scientific">Mycoplasmopsis mucosicanis</name>
    <dbReference type="NCBI Taxonomy" id="458208"/>
    <lineage>
        <taxon>Bacteria</taxon>
        <taxon>Bacillati</taxon>
        <taxon>Mycoplasmatota</taxon>
        <taxon>Mycoplasmoidales</taxon>
        <taxon>Metamycoplasmataceae</taxon>
        <taxon>Mycoplasmopsis</taxon>
    </lineage>
</organism>
<keyword evidence="1" id="KW-1133">Transmembrane helix</keyword>
<keyword evidence="3" id="KW-1185">Reference proteome</keyword>
<dbReference type="Proteomes" id="UP000320801">
    <property type="component" value="Unassembled WGS sequence"/>
</dbReference>
<dbReference type="EMBL" id="SMDN01000004">
    <property type="protein sequence ID" value="TQC53964.1"/>
    <property type="molecule type" value="Genomic_DNA"/>
</dbReference>
<evidence type="ECO:0000313" key="3">
    <source>
        <dbReference type="Proteomes" id="UP000320801"/>
    </source>
</evidence>
<dbReference type="OrthoDB" id="9963248at2"/>
<keyword evidence="1" id="KW-0812">Transmembrane</keyword>
<comment type="caution">
    <text evidence="2">The sequence shown here is derived from an EMBL/GenBank/DDBJ whole genome shotgun (WGS) entry which is preliminary data.</text>
</comment>
<proteinExistence type="predicted"/>
<keyword evidence="1" id="KW-0472">Membrane</keyword>